<organism evidence="6 7">
    <name type="scientific">Methylobacterium pseudosasicola</name>
    <dbReference type="NCBI Taxonomy" id="582667"/>
    <lineage>
        <taxon>Bacteria</taxon>
        <taxon>Pseudomonadati</taxon>
        <taxon>Pseudomonadota</taxon>
        <taxon>Alphaproteobacteria</taxon>
        <taxon>Hyphomicrobiales</taxon>
        <taxon>Methylobacteriaceae</taxon>
        <taxon>Methylobacterium</taxon>
    </lineage>
</organism>
<protein>
    <submittedName>
        <fullName evidence="6">DNA-binding transcriptional regulator, LysR family</fullName>
    </submittedName>
</protein>
<keyword evidence="2" id="KW-0805">Transcription regulation</keyword>
<dbReference type="Pfam" id="PF00126">
    <property type="entry name" value="HTH_1"/>
    <property type="match status" value="1"/>
</dbReference>
<dbReference type="Gene3D" id="3.40.190.290">
    <property type="match status" value="1"/>
</dbReference>
<dbReference type="InterPro" id="IPR036390">
    <property type="entry name" value="WH_DNA-bd_sf"/>
</dbReference>
<dbReference type="FunFam" id="1.10.10.10:FF:000001">
    <property type="entry name" value="LysR family transcriptional regulator"/>
    <property type="match status" value="1"/>
</dbReference>
<dbReference type="InterPro" id="IPR058163">
    <property type="entry name" value="LysR-type_TF_proteobact-type"/>
</dbReference>
<evidence type="ECO:0000313" key="7">
    <source>
        <dbReference type="Proteomes" id="UP000199048"/>
    </source>
</evidence>
<proteinExistence type="inferred from homology"/>
<dbReference type="GO" id="GO:0006351">
    <property type="term" value="P:DNA-templated transcription"/>
    <property type="evidence" value="ECO:0007669"/>
    <property type="project" value="TreeGrafter"/>
</dbReference>
<dbReference type="SUPFAM" id="SSF53850">
    <property type="entry name" value="Periplasmic binding protein-like II"/>
    <property type="match status" value="1"/>
</dbReference>
<dbReference type="InterPro" id="IPR005119">
    <property type="entry name" value="LysR_subst-bd"/>
</dbReference>
<dbReference type="RefSeq" id="WP_092037307.1">
    <property type="nucleotide sequence ID" value="NZ_FOTK01000002.1"/>
</dbReference>
<dbReference type="SUPFAM" id="SSF46785">
    <property type="entry name" value="Winged helix' DNA-binding domain"/>
    <property type="match status" value="1"/>
</dbReference>
<evidence type="ECO:0000256" key="1">
    <source>
        <dbReference type="ARBA" id="ARBA00009437"/>
    </source>
</evidence>
<sequence>MLRDKADRAGDMAVFVAVAEAGSLSAAARRLELTPSAVSRVVARIEARLGVQLLVRTTRTLRLTAEGETYGRAARRILADLDETETALADRGCPRGRVRVSAATAHGRLVIVPLLGAFVARHPGIVVEIDLSDEIADVLGGRADIGIRFGPLADSPLTARRLGETGRTVVAAPAYLARAGTPRRPADLADHNCLDFTFRRSEPGWPFREDGRDFILPVRGTLAANNGETLVQLALGGAGITRVGNFHIADDLAAGRLVPLLEPFNPQDREAIHAVFVGGPAMPARVRVLVDFLAERMRGG</sequence>
<name>A0A1I4GDZ5_9HYPH</name>
<dbReference type="Gene3D" id="1.10.10.10">
    <property type="entry name" value="Winged helix-like DNA-binding domain superfamily/Winged helix DNA-binding domain"/>
    <property type="match status" value="1"/>
</dbReference>
<dbReference type="InterPro" id="IPR000847">
    <property type="entry name" value="LysR_HTH_N"/>
</dbReference>
<dbReference type="AlphaFoldDB" id="A0A1I4GDZ5"/>
<dbReference type="Pfam" id="PF03466">
    <property type="entry name" value="LysR_substrate"/>
    <property type="match status" value="1"/>
</dbReference>
<accession>A0A1I4GDZ5</accession>
<dbReference type="GO" id="GO:0043565">
    <property type="term" value="F:sequence-specific DNA binding"/>
    <property type="evidence" value="ECO:0007669"/>
    <property type="project" value="TreeGrafter"/>
</dbReference>
<dbReference type="PANTHER" id="PTHR30537">
    <property type="entry name" value="HTH-TYPE TRANSCRIPTIONAL REGULATOR"/>
    <property type="match status" value="1"/>
</dbReference>
<dbReference type="Proteomes" id="UP000199048">
    <property type="component" value="Unassembled WGS sequence"/>
</dbReference>
<dbReference type="InterPro" id="IPR036388">
    <property type="entry name" value="WH-like_DNA-bd_sf"/>
</dbReference>
<dbReference type="STRING" id="582667.SAMN05192568_1002326"/>
<dbReference type="PROSITE" id="PS50931">
    <property type="entry name" value="HTH_LYSR"/>
    <property type="match status" value="1"/>
</dbReference>
<reference evidence="7" key="1">
    <citation type="submission" date="2016-10" db="EMBL/GenBank/DDBJ databases">
        <authorList>
            <person name="Varghese N."/>
            <person name="Submissions S."/>
        </authorList>
    </citation>
    <scope>NUCLEOTIDE SEQUENCE [LARGE SCALE GENOMIC DNA]</scope>
    <source>
        <strain evidence="7">BL36</strain>
    </source>
</reference>
<keyword evidence="4" id="KW-0804">Transcription</keyword>
<dbReference type="EMBL" id="FOTK01000002">
    <property type="protein sequence ID" value="SFL27346.1"/>
    <property type="molecule type" value="Genomic_DNA"/>
</dbReference>
<feature type="domain" description="HTH lysR-type" evidence="5">
    <location>
        <begin position="11"/>
        <end position="64"/>
    </location>
</feature>
<gene>
    <name evidence="6" type="ORF">SAMN05192568_1002326</name>
</gene>
<evidence type="ECO:0000256" key="2">
    <source>
        <dbReference type="ARBA" id="ARBA00023015"/>
    </source>
</evidence>
<dbReference type="PANTHER" id="PTHR30537:SF71">
    <property type="entry name" value="TRANSCRIPTIONAL REGULATORY PROTEIN"/>
    <property type="match status" value="1"/>
</dbReference>
<evidence type="ECO:0000256" key="4">
    <source>
        <dbReference type="ARBA" id="ARBA00023163"/>
    </source>
</evidence>
<evidence type="ECO:0000259" key="5">
    <source>
        <dbReference type="PROSITE" id="PS50931"/>
    </source>
</evidence>
<keyword evidence="7" id="KW-1185">Reference proteome</keyword>
<evidence type="ECO:0000313" key="6">
    <source>
        <dbReference type="EMBL" id="SFL27346.1"/>
    </source>
</evidence>
<evidence type="ECO:0000256" key="3">
    <source>
        <dbReference type="ARBA" id="ARBA00023125"/>
    </source>
</evidence>
<keyword evidence="3 6" id="KW-0238">DNA-binding</keyword>
<comment type="similarity">
    <text evidence="1">Belongs to the LysR transcriptional regulatory family.</text>
</comment>
<dbReference type="OrthoDB" id="9786526at2"/>
<dbReference type="GO" id="GO:0003700">
    <property type="term" value="F:DNA-binding transcription factor activity"/>
    <property type="evidence" value="ECO:0007669"/>
    <property type="project" value="InterPro"/>
</dbReference>